<dbReference type="NCBIfam" id="TIGR01746">
    <property type="entry name" value="Thioester-redct"/>
    <property type="match status" value="1"/>
</dbReference>
<evidence type="ECO:0000313" key="4">
    <source>
        <dbReference type="EMBL" id="SVA75424.1"/>
    </source>
</evidence>
<reference evidence="4" key="1">
    <citation type="submission" date="2018-05" db="EMBL/GenBank/DDBJ databases">
        <authorList>
            <person name="Lanie J.A."/>
            <person name="Ng W.-L."/>
            <person name="Kazmierczak K.M."/>
            <person name="Andrzejewski T.M."/>
            <person name="Davidsen T.M."/>
            <person name="Wayne K.J."/>
            <person name="Tettelin H."/>
            <person name="Glass J.I."/>
            <person name="Rusch D."/>
            <person name="Podicherti R."/>
            <person name="Tsui H.-C.T."/>
            <person name="Winkler M.E."/>
        </authorList>
    </citation>
    <scope>NUCLEOTIDE SEQUENCE</scope>
</reference>
<evidence type="ECO:0000256" key="1">
    <source>
        <dbReference type="ARBA" id="ARBA00022450"/>
    </source>
</evidence>
<dbReference type="AlphaFoldDB" id="A0A381YEL5"/>
<feature type="non-terminal residue" evidence="4">
    <location>
        <position position="1"/>
    </location>
</feature>
<evidence type="ECO:0000259" key="3">
    <source>
        <dbReference type="Pfam" id="PF07993"/>
    </source>
</evidence>
<organism evidence="4">
    <name type="scientific">marine metagenome</name>
    <dbReference type="NCBI Taxonomy" id="408172"/>
    <lineage>
        <taxon>unclassified sequences</taxon>
        <taxon>metagenomes</taxon>
        <taxon>ecological metagenomes</taxon>
    </lineage>
</organism>
<dbReference type="InterPro" id="IPR010080">
    <property type="entry name" value="Thioester_reductase-like_dom"/>
</dbReference>
<feature type="domain" description="Thioester reductase (TE)" evidence="3">
    <location>
        <begin position="193"/>
        <end position="429"/>
    </location>
</feature>
<dbReference type="SUPFAM" id="SSF51735">
    <property type="entry name" value="NAD(P)-binding Rossmann-fold domains"/>
    <property type="match status" value="1"/>
</dbReference>
<dbReference type="Gene3D" id="3.30.300.30">
    <property type="match status" value="1"/>
</dbReference>
<keyword evidence="2" id="KW-0597">Phosphoprotein</keyword>
<dbReference type="Gene3D" id="3.40.50.720">
    <property type="entry name" value="NAD(P)-binding Rossmann-like Domain"/>
    <property type="match status" value="1"/>
</dbReference>
<dbReference type="PANTHER" id="PTHR44845:SF6">
    <property type="entry name" value="BETA-ALANINE-ACTIVATING ENZYME"/>
    <property type="match status" value="1"/>
</dbReference>
<accession>A0A381YEL5</accession>
<keyword evidence="1" id="KW-0596">Phosphopantetheine</keyword>
<dbReference type="InterPro" id="IPR036291">
    <property type="entry name" value="NAD(P)-bd_dom_sf"/>
</dbReference>
<evidence type="ECO:0000256" key="2">
    <source>
        <dbReference type="ARBA" id="ARBA00022553"/>
    </source>
</evidence>
<dbReference type="PANTHER" id="PTHR44845">
    <property type="entry name" value="CARRIER DOMAIN-CONTAINING PROTEIN"/>
    <property type="match status" value="1"/>
</dbReference>
<protein>
    <recommendedName>
        <fullName evidence="3">Thioester reductase (TE) domain-containing protein</fullName>
    </recommendedName>
</protein>
<gene>
    <name evidence="4" type="ORF">METZ01_LOCUS128278</name>
</gene>
<dbReference type="InterPro" id="IPR045851">
    <property type="entry name" value="AMP-bd_C_sf"/>
</dbReference>
<sequence length="553" mass="61518">ADLFVYIRAKTIPKTSSGKISRHQARERWLGGKLEFVGEARQGEAGSAVETTGSNAGAAPLERFGALFHRYGLRGEETGTLGDVGLDSLRIAEFAHDLKAELEAGGNGDLSDSVDLRLLIKISVSELFESLEDVAAAAPRAKLRFKRTVLKLQREHQDQEARMMRADTRLRFEPSELLAQASPQEASRGAILLTGGTGFFGPFLLKSLLEQCEGEIFVLVRAKDPEAGMLRLRAALRTVGGAPGANTLDWERRVRPVCGDLAEANLGLSRTDWQLLSRQVHTIYHNGALVNYLFDYAAMRETNVGGTHEVIRLALSDRVKVLNHISTTFVFGWSVKRTLFETDTNPDMERLDFGYSQSKWVSEQVVLRAMQDGLQARIFRPALLSPSIGGEGDHFDISIRLLAFMLKHRIGTTAKNQVSFFPADLAADNIVAISSLPESLSTTCHVTRDTYATMLDITTILARLTRQSFENFALNDFVPEVIERCQKDDPLFPLLNFLVRSVSNITAMEFKRYDNSNFQRFRGQVTQGKEDPLLEDVVVGILRFMRGHGIVED</sequence>
<name>A0A381YEL5_9ZZZZ</name>
<dbReference type="Pfam" id="PF07993">
    <property type="entry name" value="NAD_binding_4"/>
    <property type="match status" value="1"/>
</dbReference>
<dbReference type="EMBL" id="UINC01018047">
    <property type="protein sequence ID" value="SVA75424.1"/>
    <property type="molecule type" value="Genomic_DNA"/>
</dbReference>
<proteinExistence type="predicted"/>
<dbReference type="InterPro" id="IPR013120">
    <property type="entry name" value="FAR_NAD-bd"/>
</dbReference>